<dbReference type="SUPFAM" id="SSF56349">
    <property type="entry name" value="DNA breaking-rejoining enzymes"/>
    <property type="match status" value="1"/>
</dbReference>
<sequence length="396" mass="44025">MKSKITQSLTERVPTPEKGKSTLYADPELRGFYLIVSPTKRSYYVQSQVNGKQVRVKLGDHPSMDAKKARDLARSTLVNMRSGTNPNEEKRKARAQGITLAEALSLHLSAKALSVRTQEGYRYNCHEYLADWLDKPLAEIGVNRTAVRERHVSITAKNGLATADSVMRVFRAVYNRGLREHPELPSNPTANVDYHGTRRRKVDSSADRLNTWGKNVLTLESPIRRDVHLFMILTGMRRTSVCEAKAEQLLASGSLHVPRPKGGAARAFDLPLSKPLSDLLAHRTTMNGVTHRRSPWLFPADSRSGHIAEIKQKELGDLTGHALRHTYATLALEAGVPIAELRFLLNHSASSGGVTMGYLHPSQDHLRALQEKATAYILDALGMVWTAGEWPPKPKN</sequence>
<organism evidence="6 7">
    <name type="scientific">Pseudomonas synxantha</name>
    <dbReference type="NCBI Taxonomy" id="47883"/>
    <lineage>
        <taxon>Bacteria</taxon>
        <taxon>Pseudomonadati</taxon>
        <taxon>Pseudomonadota</taxon>
        <taxon>Gammaproteobacteria</taxon>
        <taxon>Pseudomonadales</taxon>
        <taxon>Pseudomonadaceae</taxon>
        <taxon>Pseudomonas</taxon>
    </lineage>
</organism>
<dbReference type="PANTHER" id="PTHR30629:SF2">
    <property type="entry name" value="PROPHAGE INTEGRASE INTS-RELATED"/>
    <property type="match status" value="1"/>
</dbReference>
<feature type="compositionally biased region" description="Polar residues" evidence="4">
    <location>
        <begin position="1"/>
        <end position="10"/>
    </location>
</feature>
<evidence type="ECO:0000313" key="7">
    <source>
        <dbReference type="Proteomes" id="UP000324029"/>
    </source>
</evidence>
<dbReference type="InterPro" id="IPR050808">
    <property type="entry name" value="Phage_Integrase"/>
</dbReference>
<evidence type="ECO:0000256" key="1">
    <source>
        <dbReference type="ARBA" id="ARBA00008857"/>
    </source>
</evidence>
<keyword evidence="3" id="KW-0233">DNA recombination</keyword>
<evidence type="ECO:0000256" key="2">
    <source>
        <dbReference type="ARBA" id="ARBA00022908"/>
    </source>
</evidence>
<dbReference type="InterPro" id="IPR011010">
    <property type="entry name" value="DNA_brk_join_enz"/>
</dbReference>
<dbReference type="InterPro" id="IPR025166">
    <property type="entry name" value="Integrase_DNA_bind_dom"/>
</dbReference>
<dbReference type="Gene3D" id="3.30.160.390">
    <property type="entry name" value="Integrase, DNA-binding domain"/>
    <property type="match status" value="1"/>
</dbReference>
<dbReference type="AlphaFoldDB" id="A0A5D3GDJ1"/>
<dbReference type="Gene3D" id="1.10.443.10">
    <property type="entry name" value="Intergrase catalytic core"/>
    <property type="match status" value="1"/>
</dbReference>
<keyword evidence="2" id="KW-0229">DNA integration</keyword>
<dbReference type="GO" id="GO:0003677">
    <property type="term" value="F:DNA binding"/>
    <property type="evidence" value="ECO:0007669"/>
    <property type="project" value="InterPro"/>
</dbReference>
<gene>
    <name evidence="6" type="ORF">FXO26_10645</name>
</gene>
<name>A0A5D3GDJ1_9PSED</name>
<protein>
    <submittedName>
        <fullName evidence="6">Integrase family protein</fullName>
    </submittedName>
</protein>
<dbReference type="Pfam" id="PF13356">
    <property type="entry name" value="Arm-DNA-bind_3"/>
    <property type="match status" value="1"/>
</dbReference>
<proteinExistence type="inferred from homology"/>
<evidence type="ECO:0000259" key="5">
    <source>
        <dbReference type="PROSITE" id="PS51898"/>
    </source>
</evidence>
<comment type="caution">
    <text evidence="6">The sequence shown here is derived from an EMBL/GenBank/DDBJ whole genome shotgun (WGS) entry which is preliminary data.</text>
</comment>
<dbReference type="InterPro" id="IPR002104">
    <property type="entry name" value="Integrase_catalytic"/>
</dbReference>
<dbReference type="Pfam" id="PF00589">
    <property type="entry name" value="Phage_integrase"/>
    <property type="match status" value="1"/>
</dbReference>
<dbReference type="PANTHER" id="PTHR30629">
    <property type="entry name" value="PROPHAGE INTEGRASE"/>
    <property type="match status" value="1"/>
</dbReference>
<evidence type="ECO:0000313" key="6">
    <source>
        <dbReference type="EMBL" id="TYK58456.1"/>
    </source>
</evidence>
<dbReference type="PROSITE" id="PS51898">
    <property type="entry name" value="TYR_RECOMBINASE"/>
    <property type="match status" value="1"/>
</dbReference>
<reference evidence="6 7" key="1">
    <citation type="submission" date="2019-08" db="EMBL/GenBank/DDBJ databases">
        <title>Subclass B2 metallo-beta lactamase from Pseudomonas synxantha.</title>
        <authorList>
            <person name="Poirel L."/>
            <person name="Palmieri M."/>
            <person name="Masseron A."/>
            <person name="Perreten V."/>
            <person name="Nordman P."/>
        </authorList>
    </citation>
    <scope>NUCLEOTIDE SEQUENCE [LARGE SCALE GENOMIC DNA]</scope>
    <source>
        <strain evidence="6 7">MCP106</strain>
    </source>
</reference>
<evidence type="ECO:0000256" key="4">
    <source>
        <dbReference type="SAM" id="MobiDB-lite"/>
    </source>
</evidence>
<dbReference type="InterPro" id="IPR013762">
    <property type="entry name" value="Integrase-like_cat_sf"/>
</dbReference>
<dbReference type="GO" id="GO:0015074">
    <property type="term" value="P:DNA integration"/>
    <property type="evidence" value="ECO:0007669"/>
    <property type="project" value="UniProtKB-KW"/>
</dbReference>
<accession>A0A5D3GDJ1</accession>
<dbReference type="GO" id="GO:0006310">
    <property type="term" value="P:DNA recombination"/>
    <property type="evidence" value="ECO:0007669"/>
    <property type="project" value="UniProtKB-KW"/>
</dbReference>
<dbReference type="Proteomes" id="UP000324029">
    <property type="component" value="Unassembled WGS sequence"/>
</dbReference>
<comment type="similarity">
    <text evidence="1">Belongs to the 'phage' integrase family.</text>
</comment>
<dbReference type="InterPro" id="IPR038488">
    <property type="entry name" value="Integrase_DNA-bd_sf"/>
</dbReference>
<feature type="domain" description="Tyr recombinase" evidence="5">
    <location>
        <begin position="195"/>
        <end position="371"/>
    </location>
</feature>
<dbReference type="RefSeq" id="WP_148853101.1">
    <property type="nucleotide sequence ID" value="NZ_VSRO01000004.1"/>
</dbReference>
<feature type="region of interest" description="Disordered" evidence="4">
    <location>
        <begin position="1"/>
        <end position="22"/>
    </location>
</feature>
<evidence type="ECO:0000256" key="3">
    <source>
        <dbReference type="ARBA" id="ARBA00023172"/>
    </source>
</evidence>
<reference evidence="6 7" key="2">
    <citation type="submission" date="2019-08" db="EMBL/GenBank/DDBJ databases">
        <authorList>
            <person name="Brilhante M."/>
            <person name="Perreten V."/>
        </authorList>
    </citation>
    <scope>NUCLEOTIDE SEQUENCE [LARGE SCALE GENOMIC DNA]</scope>
    <source>
        <strain evidence="6 7">MCP106</strain>
    </source>
</reference>
<dbReference type="EMBL" id="VSRO01000004">
    <property type="protein sequence ID" value="TYK58456.1"/>
    <property type="molecule type" value="Genomic_DNA"/>
</dbReference>